<dbReference type="PANTHER" id="PTHR31527:SF0">
    <property type="entry name" value="RE64534P"/>
    <property type="match status" value="1"/>
</dbReference>
<dbReference type="Proteomes" id="UP000192917">
    <property type="component" value="Unassembled WGS sequence"/>
</dbReference>
<dbReference type="STRING" id="560819.SAMN05428998_11262"/>
<proteinExistence type="predicted"/>
<dbReference type="PANTHER" id="PTHR31527">
    <property type="entry name" value="RE64534P"/>
    <property type="match status" value="1"/>
</dbReference>
<name>A0A1Y6BYG7_9PROT</name>
<keyword evidence="3" id="KW-1185">Reference proteome</keyword>
<accession>A0A1Y6BYG7</accession>
<sequence length="230" mass="25002">MTVTNLTTNLMASRLDPAAAFYDRTVPANSPWSELLEQGQALRIVDLEGQQAVDTLFYSARDHGERYSSQDTVAAQGSPYITTGSRLLSNEGNVLATVIADTVGNHDTSAGACSVESNTVRFGHHTRYMHACRENFVLETARWGMTKRDIVPNINFFMNVPIRPNGDLAILDGLEGRGNYVEVRAEMDILCVISNCPQVNNPCNGFNPTPVRVLIWDAATVAAVAATPGD</sequence>
<dbReference type="EMBL" id="FWZX01000012">
    <property type="protein sequence ID" value="SMF36190.1"/>
    <property type="molecule type" value="Genomic_DNA"/>
</dbReference>
<gene>
    <name evidence="2" type="ORF">SAMN05428998_11262</name>
</gene>
<evidence type="ECO:0000313" key="2">
    <source>
        <dbReference type="EMBL" id="SMF36190.1"/>
    </source>
</evidence>
<feature type="domain" description="DUF1989" evidence="1">
    <location>
        <begin position="25"/>
        <end position="190"/>
    </location>
</feature>
<organism evidence="2 3">
    <name type="scientific">Tistlia consotensis USBA 355</name>
    <dbReference type="NCBI Taxonomy" id="560819"/>
    <lineage>
        <taxon>Bacteria</taxon>
        <taxon>Pseudomonadati</taxon>
        <taxon>Pseudomonadota</taxon>
        <taxon>Alphaproteobacteria</taxon>
        <taxon>Rhodospirillales</taxon>
        <taxon>Rhodovibrionaceae</taxon>
        <taxon>Tistlia</taxon>
    </lineage>
</organism>
<protein>
    <recommendedName>
        <fullName evidence="1">DUF1989 domain-containing protein</fullName>
    </recommendedName>
</protein>
<dbReference type="AlphaFoldDB" id="A0A1Y6BYG7"/>
<dbReference type="InterPro" id="IPR017791">
    <property type="entry name" value="UAAP2"/>
</dbReference>
<evidence type="ECO:0000259" key="1">
    <source>
        <dbReference type="Pfam" id="PF09347"/>
    </source>
</evidence>
<dbReference type="InterPro" id="IPR018959">
    <property type="entry name" value="DUF1989"/>
</dbReference>
<dbReference type="NCBIfam" id="TIGR03424">
    <property type="entry name" value="urea_degr_1"/>
    <property type="match status" value="1"/>
</dbReference>
<dbReference type="Pfam" id="PF09347">
    <property type="entry name" value="DUF1989"/>
    <property type="match status" value="1"/>
</dbReference>
<evidence type="ECO:0000313" key="3">
    <source>
        <dbReference type="Proteomes" id="UP000192917"/>
    </source>
</evidence>
<reference evidence="2 3" key="1">
    <citation type="submission" date="2017-04" db="EMBL/GenBank/DDBJ databases">
        <authorList>
            <person name="Afonso C.L."/>
            <person name="Miller P.J."/>
            <person name="Scott M.A."/>
            <person name="Spackman E."/>
            <person name="Goraichik I."/>
            <person name="Dimitrov K.M."/>
            <person name="Suarez D.L."/>
            <person name="Swayne D.E."/>
        </authorList>
    </citation>
    <scope>NUCLEOTIDE SEQUENCE [LARGE SCALE GENOMIC DNA]</scope>
    <source>
        <strain evidence="2 3">USBA 355</strain>
    </source>
</reference>